<organism evidence="1 2">
    <name type="scientific">Colletotrichum paranaense</name>
    <dbReference type="NCBI Taxonomy" id="1914294"/>
    <lineage>
        <taxon>Eukaryota</taxon>
        <taxon>Fungi</taxon>
        <taxon>Dikarya</taxon>
        <taxon>Ascomycota</taxon>
        <taxon>Pezizomycotina</taxon>
        <taxon>Sordariomycetes</taxon>
        <taxon>Hypocreomycetidae</taxon>
        <taxon>Glomerellales</taxon>
        <taxon>Glomerellaceae</taxon>
        <taxon>Colletotrichum</taxon>
        <taxon>Colletotrichum acutatum species complex</taxon>
    </lineage>
</organism>
<dbReference type="GeneID" id="85382162"/>
<dbReference type="Proteomes" id="UP001241169">
    <property type="component" value="Unassembled WGS sequence"/>
</dbReference>
<dbReference type="RefSeq" id="XP_060342997.1">
    <property type="nucleotide sequence ID" value="XM_060498263.1"/>
</dbReference>
<name>A0ABQ9S2Y6_9PEZI</name>
<evidence type="ECO:0000313" key="2">
    <source>
        <dbReference type="Proteomes" id="UP001241169"/>
    </source>
</evidence>
<comment type="caution">
    <text evidence="1">The sequence shown here is derived from an EMBL/GenBank/DDBJ whole genome shotgun (WGS) entry which is preliminary data.</text>
</comment>
<protein>
    <submittedName>
        <fullName evidence="1">Zinc knuckle</fullName>
    </submittedName>
</protein>
<feature type="non-terminal residue" evidence="1">
    <location>
        <position position="1"/>
    </location>
</feature>
<gene>
    <name evidence="1" type="ORF">CPAR01_14011</name>
</gene>
<sequence length="62" mass="7474">YFKKSIVVILKKLNKNNYIVLNIYKPIALLNIINKVINTIIIKKIINREVYRIYIKIYTNYS</sequence>
<keyword evidence="2" id="KW-1185">Reference proteome</keyword>
<reference evidence="1 2" key="1">
    <citation type="submission" date="2016-10" db="EMBL/GenBank/DDBJ databases">
        <title>The genome sequence of Colletotrichum fioriniae PJ7.</title>
        <authorList>
            <person name="Baroncelli R."/>
        </authorList>
    </citation>
    <scope>NUCLEOTIDE SEQUENCE [LARGE SCALE GENOMIC DNA]</scope>
    <source>
        <strain evidence="1 2">IMI 384185</strain>
    </source>
</reference>
<proteinExistence type="predicted"/>
<evidence type="ECO:0000313" key="1">
    <source>
        <dbReference type="EMBL" id="KAK1523158.1"/>
    </source>
</evidence>
<accession>A0ABQ9S2Y6</accession>
<dbReference type="EMBL" id="MOPA01000014">
    <property type="protein sequence ID" value="KAK1523158.1"/>
    <property type="molecule type" value="Genomic_DNA"/>
</dbReference>